<keyword evidence="28" id="KW-0732">Signal</keyword>
<dbReference type="InterPro" id="IPR008266">
    <property type="entry name" value="Tyr_kinase_AS"/>
</dbReference>
<feature type="binding site" evidence="22">
    <location>
        <position position="689"/>
    </location>
    <ligand>
        <name>Mg(2+)</name>
        <dbReference type="ChEBI" id="CHEBI:18420"/>
    </ligand>
</feature>
<dbReference type="InterPro" id="IPR007110">
    <property type="entry name" value="Ig-like_dom"/>
</dbReference>
<evidence type="ECO:0000256" key="1">
    <source>
        <dbReference type="ARBA" id="ARBA00004251"/>
    </source>
</evidence>
<dbReference type="InterPro" id="IPR003598">
    <property type="entry name" value="Ig_sub2"/>
</dbReference>
<dbReference type="PRINTS" id="PR01832">
    <property type="entry name" value="VEGFRECEPTOR"/>
</dbReference>
<keyword evidence="5" id="KW-0808">Transferase</keyword>
<dbReference type="GO" id="GO:0005524">
    <property type="term" value="F:ATP binding"/>
    <property type="evidence" value="ECO:0007669"/>
    <property type="project" value="UniProtKB-UniRule"/>
</dbReference>
<dbReference type="InterPro" id="IPR001824">
    <property type="entry name" value="Tyr_kinase_rcpt_3_CS"/>
</dbReference>
<evidence type="ECO:0000256" key="13">
    <source>
        <dbReference type="ARBA" id="ARBA00023136"/>
    </source>
</evidence>
<evidence type="ECO:0000256" key="11">
    <source>
        <dbReference type="ARBA" id="ARBA00022843"/>
    </source>
</evidence>
<feature type="binding site" evidence="21">
    <location>
        <begin position="536"/>
        <end position="542"/>
    </location>
    <ligand>
        <name>ATP</name>
        <dbReference type="ChEBI" id="CHEBI:30616"/>
    </ligand>
</feature>
<dbReference type="Pfam" id="PF07679">
    <property type="entry name" value="I-set"/>
    <property type="match status" value="1"/>
</dbReference>
<dbReference type="PANTHER" id="PTHR24416">
    <property type="entry name" value="TYROSINE-PROTEIN KINASE RECEPTOR"/>
    <property type="match status" value="1"/>
</dbReference>
<dbReference type="InterPro" id="IPR036179">
    <property type="entry name" value="Ig-like_dom_sf"/>
</dbReference>
<dbReference type="Ensembl" id="ENSSANT00000009722.1">
    <property type="protein sequence ID" value="ENSSANP00000009081.1"/>
    <property type="gene ID" value="ENSSANG00000005019.1"/>
</dbReference>
<feature type="signal peptide" evidence="28">
    <location>
        <begin position="1"/>
        <end position="16"/>
    </location>
</feature>
<evidence type="ECO:0000256" key="17">
    <source>
        <dbReference type="ARBA" id="ARBA00023180"/>
    </source>
</evidence>
<reference evidence="31" key="2">
    <citation type="submission" date="2025-09" db="UniProtKB">
        <authorList>
            <consortium name="Ensembl"/>
        </authorList>
    </citation>
    <scope>IDENTIFICATION</scope>
</reference>
<evidence type="ECO:0000256" key="24">
    <source>
        <dbReference type="PROSITE-ProRule" id="PRU10141"/>
    </source>
</evidence>
<evidence type="ECO:0000313" key="32">
    <source>
        <dbReference type="Proteomes" id="UP000472260"/>
    </source>
</evidence>
<keyword evidence="16 25" id="KW-0675">Receptor</keyword>
<keyword evidence="18 25" id="KW-0393">Immunoglobulin domain</keyword>
<feature type="domain" description="Protein kinase" evidence="29">
    <location>
        <begin position="454"/>
        <end position="820"/>
    </location>
</feature>
<evidence type="ECO:0000256" key="16">
    <source>
        <dbReference type="ARBA" id="ARBA00023170"/>
    </source>
</evidence>
<dbReference type="InterPro" id="IPR013098">
    <property type="entry name" value="Ig_I-set"/>
</dbReference>
<dbReference type="GO" id="GO:0048407">
    <property type="term" value="F:platelet-derived growth factor binding"/>
    <property type="evidence" value="ECO:0007669"/>
    <property type="project" value="TreeGrafter"/>
</dbReference>
<evidence type="ECO:0000256" key="12">
    <source>
        <dbReference type="ARBA" id="ARBA00022989"/>
    </source>
</evidence>
<dbReference type="InterPro" id="IPR003599">
    <property type="entry name" value="Ig_sub"/>
</dbReference>
<keyword evidence="22" id="KW-0479">Metal-binding</keyword>
<dbReference type="PROSITE" id="PS00109">
    <property type="entry name" value="PROTEIN_KINASE_TYR"/>
    <property type="match status" value="1"/>
</dbReference>
<dbReference type="PROSITE" id="PS00107">
    <property type="entry name" value="PROTEIN_KINASE_ATP"/>
    <property type="match status" value="1"/>
</dbReference>
<dbReference type="GO" id="GO:0046872">
    <property type="term" value="F:metal ion binding"/>
    <property type="evidence" value="ECO:0007669"/>
    <property type="project" value="UniProtKB-KW"/>
</dbReference>
<dbReference type="InterPro" id="IPR020635">
    <property type="entry name" value="Tyr_kinase_cat_dom"/>
</dbReference>
<evidence type="ECO:0000256" key="19">
    <source>
        <dbReference type="ARBA" id="ARBA00051243"/>
    </source>
</evidence>
<dbReference type="FunFam" id="3.30.200.20:FF:000025">
    <property type="entry name" value="Platelet-derived growth factor receptor alpha"/>
    <property type="match status" value="1"/>
</dbReference>
<dbReference type="Gene3D" id="1.10.510.10">
    <property type="entry name" value="Transferase(Phosphotransferase) domain 1"/>
    <property type="match status" value="1"/>
</dbReference>
<dbReference type="InterPro" id="IPR013783">
    <property type="entry name" value="Ig-like_fold"/>
</dbReference>
<evidence type="ECO:0000313" key="31">
    <source>
        <dbReference type="Ensembl" id="ENSSANP00000009081.1"/>
    </source>
</evidence>
<dbReference type="PROSITE" id="PS00240">
    <property type="entry name" value="RECEPTOR_TYR_KIN_III"/>
    <property type="match status" value="1"/>
</dbReference>
<dbReference type="GO" id="GO:0005886">
    <property type="term" value="C:plasma membrane"/>
    <property type="evidence" value="ECO:0007669"/>
    <property type="project" value="UniProtKB-SubCell"/>
</dbReference>
<dbReference type="Pfam" id="PF07714">
    <property type="entry name" value="PK_Tyr_Ser-Thr"/>
    <property type="match status" value="1"/>
</dbReference>
<keyword evidence="32" id="KW-1185">Reference proteome</keyword>
<dbReference type="InterPro" id="IPR000719">
    <property type="entry name" value="Prot_kinase_dom"/>
</dbReference>
<keyword evidence="10 21" id="KW-0067">ATP-binding</keyword>
<keyword evidence="8 21" id="KW-0547">Nucleotide-binding</keyword>
<keyword evidence="14" id="KW-0829">Tyrosine-protein kinase</keyword>
<dbReference type="AlphaFoldDB" id="A0A671KNM2"/>
<feature type="compositionally biased region" description="Pro residues" evidence="26">
    <location>
        <begin position="850"/>
        <end position="862"/>
    </location>
</feature>
<evidence type="ECO:0000256" key="22">
    <source>
        <dbReference type="PIRSR" id="PIRSR000615-3"/>
    </source>
</evidence>
<evidence type="ECO:0000256" key="26">
    <source>
        <dbReference type="SAM" id="MobiDB-lite"/>
    </source>
</evidence>
<keyword evidence="3" id="KW-1003">Cell membrane</keyword>
<feature type="site" description="Important for interaction with phosphotyrosine-binding proteins" evidence="23">
    <location>
        <position position="828"/>
    </location>
</feature>
<name>A0A671KNM2_9TELE</name>
<dbReference type="SMART" id="SM00408">
    <property type="entry name" value="IGc2"/>
    <property type="match status" value="3"/>
</dbReference>
<gene>
    <name evidence="31" type="primary">LOC107690880</name>
</gene>
<dbReference type="PANTHER" id="PTHR24416:SF53">
    <property type="entry name" value="PLATELET-DERIVED GROWTH FACTOR RECEPTOR BETA"/>
    <property type="match status" value="1"/>
</dbReference>
<dbReference type="GO" id="GO:0005019">
    <property type="term" value="F:platelet-derived growth factor beta-receptor activity"/>
    <property type="evidence" value="ECO:0007669"/>
    <property type="project" value="TreeGrafter"/>
</dbReference>
<evidence type="ECO:0000256" key="27">
    <source>
        <dbReference type="SAM" id="Phobius"/>
    </source>
</evidence>
<keyword evidence="9" id="KW-0418">Kinase</keyword>
<feature type="chain" id="PRO_5025551957" description="receptor protein-tyrosine kinase" evidence="28">
    <location>
        <begin position="17"/>
        <end position="942"/>
    </location>
</feature>
<feature type="binding site" evidence="21 24">
    <location>
        <position position="488"/>
    </location>
    <ligand>
        <name>ATP</name>
        <dbReference type="ChEBI" id="CHEBI:30616"/>
    </ligand>
</feature>
<evidence type="ECO:0000256" key="14">
    <source>
        <dbReference type="ARBA" id="ARBA00023137"/>
    </source>
</evidence>
<comment type="catalytic activity">
    <reaction evidence="19">
        <text>L-tyrosyl-[protein] + ATP = O-phospho-L-tyrosyl-[protein] + ADP + H(+)</text>
        <dbReference type="Rhea" id="RHEA:10596"/>
        <dbReference type="Rhea" id="RHEA-COMP:10136"/>
        <dbReference type="Rhea" id="RHEA-COMP:20101"/>
        <dbReference type="ChEBI" id="CHEBI:15378"/>
        <dbReference type="ChEBI" id="CHEBI:30616"/>
        <dbReference type="ChEBI" id="CHEBI:46858"/>
        <dbReference type="ChEBI" id="CHEBI:61978"/>
        <dbReference type="ChEBI" id="CHEBI:456216"/>
        <dbReference type="EC" id="2.7.10.1"/>
    </reaction>
</comment>
<feature type="domain" description="Ig-like" evidence="30">
    <location>
        <begin position="295"/>
        <end position="365"/>
    </location>
</feature>
<evidence type="ECO:0000256" key="7">
    <source>
        <dbReference type="ARBA" id="ARBA00022737"/>
    </source>
</evidence>
<evidence type="ECO:0000256" key="5">
    <source>
        <dbReference type="ARBA" id="ARBA00022679"/>
    </source>
</evidence>
<dbReference type="GO" id="GO:0014911">
    <property type="term" value="P:positive regulation of smooth muscle cell migration"/>
    <property type="evidence" value="ECO:0007669"/>
    <property type="project" value="TreeGrafter"/>
</dbReference>
<dbReference type="GO" id="GO:0001525">
    <property type="term" value="P:angiogenesis"/>
    <property type="evidence" value="ECO:0007669"/>
    <property type="project" value="TreeGrafter"/>
</dbReference>
<feature type="binding site" evidence="21">
    <location>
        <position position="688"/>
    </location>
    <ligand>
        <name>ATP</name>
        <dbReference type="ChEBI" id="CHEBI:30616"/>
    </ligand>
</feature>
<feature type="transmembrane region" description="Helical" evidence="27">
    <location>
        <begin position="386"/>
        <end position="410"/>
    </location>
</feature>
<keyword evidence="7" id="KW-0677">Repeat</keyword>
<keyword evidence="4" id="KW-0597">Phosphoprotein</keyword>
<keyword evidence="13 27" id="KW-0472">Membrane</keyword>
<dbReference type="PROSITE" id="PS50011">
    <property type="entry name" value="PROTEIN_KINASE_DOM"/>
    <property type="match status" value="1"/>
</dbReference>
<evidence type="ECO:0000259" key="30">
    <source>
        <dbReference type="PROSITE" id="PS50835"/>
    </source>
</evidence>
<evidence type="ECO:0000256" key="10">
    <source>
        <dbReference type="ARBA" id="ARBA00022840"/>
    </source>
</evidence>
<comment type="similarity">
    <text evidence="25">Belongs to the protein kinase superfamily. Tyr protein kinase family. CSF-1/PDGF receptor subfamily.</text>
</comment>
<evidence type="ECO:0000256" key="2">
    <source>
        <dbReference type="ARBA" id="ARBA00011902"/>
    </source>
</evidence>
<comment type="subcellular location">
    <subcellularLocation>
        <location evidence="1">Cell membrane</location>
        <topology evidence="1">Single-pass type I membrane protein</topology>
    </subcellularLocation>
    <subcellularLocation>
        <location evidence="25">Membrane</location>
        <topology evidence="25">Single-pass type I membrane protein</topology>
    </subcellularLocation>
</comment>
<evidence type="ECO:0000256" key="6">
    <source>
        <dbReference type="ARBA" id="ARBA00022692"/>
    </source>
</evidence>
<feature type="binding site" evidence="21">
    <location>
        <begin position="461"/>
        <end position="468"/>
    </location>
    <ligand>
        <name>ATP</name>
        <dbReference type="ChEBI" id="CHEBI:30616"/>
    </ligand>
</feature>
<dbReference type="Gene3D" id="2.60.40.10">
    <property type="entry name" value="Immunoglobulins"/>
    <property type="match status" value="4"/>
</dbReference>
<dbReference type="InterPro" id="IPR050122">
    <property type="entry name" value="RTK"/>
</dbReference>
<feature type="region of interest" description="Disordered" evidence="26">
    <location>
        <begin position="846"/>
        <end position="942"/>
    </location>
</feature>
<dbReference type="PRINTS" id="PR00109">
    <property type="entry name" value="TYRKINASE"/>
</dbReference>
<organism evidence="31 32">
    <name type="scientific">Sinocyclocheilus anshuiensis</name>
    <dbReference type="NCBI Taxonomy" id="1608454"/>
    <lineage>
        <taxon>Eukaryota</taxon>
        <taxon>Metazoa</taxon>
        <taxon>Chordata</taxon>
        <taxon>Craniata</taxon>
        <taxon>Vertebrata</taxon>
        <taxon>Euteleostomi</taxon>
        <taxon>Actinopterygii</taxon>
        <taxon>Neopterygii</taxon>
        <taxon>Teleostei</taxon>
        <taxon>Ostariophysi</taxon>
        <taxon>Cypriniformes</taxon>
        <taxon>Cyprinidae</taxon>
        <taxon>Cyprininae</taxon>
        <taxon>Sinocyclocheilus</taxon>
    </lineage>
</organism>
<evidence type="ECO:0000256" key="20">
    <source>
        <dbReference type="PIRSR" id="PIRSR000615-1"/>
    </source>
</evidence>
<proteinExistence type="inferred from homology"/>
<evidence type="ECO:0000256" key="21">
    <source>
        <dbReference type="PIRSR" id="PIRSR000615-2"/>
    </source>
</evidence>
<evidence type="ECO:0000256" key="8">
    <source>
        <dbReference type="ARBA" id="ARBA00022741"/>
    </source>
</evidence>
<evidence type="ECO:0000256" key="4">
    <source>
        <dbReference type="ARBA" id="ARBA00022553"/>
    </source>
</evidence>
<keyword evidence="17" id="KW-0325">Glycoprotein</keyword>
<dbReference type="SMART" id="SM00219">
    <property type="entry name" value="TyrKc"/>
    <property type="match status" value="1"/>
</dbReference>
<keyword evidence="15" id="KW-1015">Disulfide bond</keyword>
<reference evidence="31" key="1">
    <citation type="submission" date="2025-08" db="UniProtKB">
        <authorList>
            <consortium name="Ensembl"/>
        </authorList>
    </citation>
    <scope>IDENTIFICATION</scope>
</reference>
<dbReference type="GO" id="GO:0043235">
    <property type="term" value="C:receptor complex"/>
    <property type="evidence" value="ECO:0007669"/>
    <property type="project" value="TreeGrafter"/>
</dbReference>
<dbReference type="SMART" id="SM00409">
    <property type="entry name" value="IG"/>
    <property type="match status" value="3"/>
</dbReference>
<evidence type="ECO:0000256" key="18">
    <source>
        <dbReference type="ARBA" id="ARBA00023319"/>
    </source>
</evidence>
<dbReference type="InterPro" id="IPR017441">
    <property type="entry name" value="Protein_kinase_ATP_BS"/>
</dbReference>
<dbReference type="FunFam" id="1.10.510.10:FF:000140">
    <property type="entry name" value="Platelet-derived growth factor receptor beta"/>
    <property type="match status" value="1"/>
</dbReference>
<evidence type="ECO:0000256" key="25">
    <source>
        <dbReference type="RuleBase" id="RU000311"/>
    </source>
</evidence>
<protein>
    <recommendedName>
        <fullName evidence="2">receptor protein-tyrosine kinase</fullName>
        <ecNumber evidence="2">2.7.10.1</ecNumber>
    </recommendedName>
</protein>
<dbReference type="SUPFAM" id="SSF56112">
    <property type="entry name" value="Protein kinase-like (PK-like)"/>
    <property type="match status" value="1"/>
</dbReference>
<evidence type="ECO:0000256" key="23">
    <source>
        <dbReference type="PIRSR" id="PIRSR000615-4"/>
    </source>
</evidence>
<dbReference type="InterPro" id="IPR001245">
    <property type="entry name" value="Ser-Thr/Tyr_kinase_cat_dom"/>
</dbReference>
<dbReference type="InterPro" id="IPR011009">
    <property type="entry name" value="Kinase-like_dom_sf"/>
</dbReference>
<dbReference type="GO" id="GO:0060326">
    <property type="term" value="P:cell chemotaxis"/>
    <property type="evidence" value="ECO:0007669"/>
    <property type="project" value="TreeGrafter"/>
</dbReference>
<feature type="compositionally biased region" description="Basic and acidic residues" evidence="26">
    <location>
        <begin position="921"/>
        <end position="936"/>
    </location>
</feature>
<dbReference type="SUPFAM" id="SSF48726">
    <property type="entry name" value="Immunoglobulin"/>
    <property type="match status" value="3"/>
</dbReference>
<dbReference type="EC" id="2.7.10.1" evidence="2"/>
<feature type="domain" description="Ig-like" evidence="30">
    <location>
        <begin position="1"/>
        <end position="94"/>
    </location>
</feature>
<keyword evidence="12 27" id="KW-1133">Transmembrane helix</keyword>
<evidence type="ECO:0000256" key="28">
    <source>
        <dbReference type="SAM" id="SignalP"/>
    </source>
</evidence>
<evidence type="ECO:0000259" key="29">
    <source>
        <dbReference type="PROSITE" id="PS50011"/>
    </source>
</evidence>
<feature type="binding site" evidence="22">
    <location>
        <position position="433"/>
    </location>
    <ligand>
        <name>Mg(2+)</name>
        <dbReference type="ChEBI" id="CHEBI:18420"/>
    </ligand>
</feature>
<dbReference type="PIRSF" id="PIRSF000615">
    <property type="entry name" value="TyrPK_CSF1-R"/>
    <property type="match status" value="1"/>
</dbReference>
<keyword evidence="22" id="KW-0460">Magnesium</keyword>
<feature type="active site" description="Proton acceptor" evidence="20">
    <location>
        <position position="684"/>
    </location>
</feature>
<keyword evidence="6 25" id="KW-0812">Transmembrane</keyword>
<feature type="domain" description="Ig-like" evidence="30">
    <location>
        <begin position="183"/>
        <end position="271"/>
    </location>
</feature>
<sequence length="942" mass="105858">MTTGLLLLCLGSSGLELNPSISQVILSINSSFSITCSGWNDVTWRFKREEKVPEFHVEKPSSSSSVLSLEQVTWRHTGVYVCSENGTDETREVAVFVPDPEVWFLENDHLMVTKTREEGMIPCLVTNPSINITLYESDSEIMVEGSYNPSVGFSAALEDRTYKCKGELNGEEKESVAPGALDPYINASKTVLKQGEMLNVNCTVHGVELVFFSWDFPHKDVGDIEPLTDVLSSMSMRSCLNITDVSLARSGQYDCHVHEGVLNQRASASINITVLEKGFVALSSHLGRNVSALLGENVELKVEIEAYPKPSVQWTKDGAAIRGHSTRQEQETGFVSTLTLVRIRLEQMGLYTVSVQNQDDFKEMTFDLEVKVDKSCVFSPALFSQVAILAAVLALVVIAIISIIILIAVWRKKPRYEIRWKVIESVSLDGHEYIYVDPIHLPYDLAWEMPRDGLVLGRTLGSGAFGRVVEATAYGLGRSQSATKVAVKMLKSTARRSETQALMSELKIMSHLGPHLNIVNLLGACTKHGPLYLVTEYCRFGDLVDYLHRNKHSFLQYYADKNHTANAEEEYSNIFTGHISVLCRYVSFGSERDGGYMDMTKDEQTEYVPMQELTDTIKYADIQPSPYESPYQSNECVFITGHRVDRSLVISDSPLLSYTDLVGFSYQVAKGMEFLASKNCVHRDLAARNVLICEGKLAKICDFGLARDIMHDNNYISKGSTFLPLKWMAPESIFHNLYTTLSDVWSYGILLWEIFTLGGTPYPDLPMNELFYSALKRGYRMAKPSYASDDIYEVMRKCWDEKFEKRPEFSFLVHTMGNMLSDRYKKKYSQVSDSFLKSDHPAVARVKPRVPSPFPNAFPPQYPSSDLSPNPAPRPQADGEPHNEYIIPIPDPRPEEETQDGPIVLCCSDEETVSMETPSTEPEREELLPDHSRSPEVEESFL</sequence>
<keyword evidence="11" id="KW-0832">Ubl conjugation</keyword>
<dbReference type="Proteomes" id="UP000472260">
    <property type="component" value="Unassembled WGS sequence"/>
</dbReference>
<evidence type="ECO:0000256" key="15">
    <source>
        <dbReference type="ARBA" id="ARBA00023157"/>
    </source>
</evidence>
<dbReference type="Gene3D" id="3.30.200.20">
    <property type="entry name" value="Phosphorylase Kinase, domain 1"/>
    <property type="match status" value="1"/>
</dbReference>
<feature type="binding site" evidence="22">
    <location>
        <position position="702"/>
    </location>
    <ligand>
        <name>Mg(2+)</name>
        <dbReference type="ChEBI" id="CHEBI:18420"/>
    </ligand>
</feature>
<evidence type="ECO:0000256" key="3">
    <source>
        <dbReference type="ARBA" id="ARBA00022475"/>
    </source>
</evidence>
<dbReference type="GO" id="GO:0001667">
    <property type="term" value="P:ameboidal-type cell migration"/>
    <property type="evidence" value="ECO:0007669"/>
    <property type="project" value="UniProtKB-ARBA"/>
</dbReference>
<evidence type="ECO:0000256" key="9">
    <source>
        <dbReference type="ARBA" id="ARBA00022777"/>
    </source>
</evidence>
<accession>A0A671KNM2</accession>
<dbReference type="PROSITE" id="PS50835">
    <property type="entry name" value="IG_LIKE"/>
    <property type="match status" value="3"/>
</dbReference>